<dbReference type="SUPFAM" id="SSF53955">
    <property type="entry name" value="Lysozyme-like"/>
    <property type="match status" value="1"/>
</dbReference>
<dbReference type="InterPro" id="IPR036950">
    <property type="entry name" value="PBP_transglycosylase"/>
</dbReference>
<proteinExistence type="inferred from homology"/>
<dbReference type="PANTHER" id="PTHR30400">
    <property type="entry name" value="MONOFUNCTIONAL BIOSYNTHETIC PEPTIDOGLYCAN TRANSGLYCOSYLASE"/>
    <property type="match status" value="1"/>
</dbReference>
<evidence type="ECO:0000256" key="4">
    <source>
        <dbReference type="ARBA" id="ARBA00022679"/>
    </source>
</evidence>
<evidence type="ECO:0000256" key="6">
    <source>
        <dbReference type="ARBA" id="ARBA00022960"/>
    </source>
</evidence>
<keyword evidence="8 11" id="KW-1133">Transmembrane helix</keyword>
<sequence>MAKRIEINKKIPGPASGGNKFQRLTKKSPKKRSLFKIFGLFFLYLWGFSLFSVVFLKFFPVYFTPTMASRKIKAMMEGKPSKIYSQWTSYQDLDKNAAIAVVASEDQVFPDHNGFDFDAMLGAVKHNMKGKKIRGASTISQQVAKNVFLWQGRSYFRKGLEVYFTFLIELIWGKERILEVYLNVAETGPMTFGVEAACRRFYGHSGSEISTSEAARIAAVLPSPNRFSIENPSAYVRKRTSAIQRQMKGLGGKNYLKNLQ</sequence>
<keyword evidence="4 11" id="KW-0808">Transferase</keyword>
<comment type="caution">
    <text evidence="13">The sequence shown here is derived from an EMBL/GenBank/DDBJ whole genome shotgun (WGS) entry which is preliminary data.</text>
</comment>
<accession>A0ABW6DIG8</accession>
<dbReference type="Pfam" id="PF00912">
    <property type="entry name" value="Transgly"/>
    <property type="match status" value="1"/>
</dbReference>
<dbReference type="Proteomes" id="UP001598019">
    <property type="component" value="Unassembled WGS sequence"/>
</dbReference>
<evidence type="ECO:0000256" key="2">
    <source>
        <dbReference type="ARBA" id="ARBA00022519"/>
    </source>
</evidence>
<dbReference type="GO" id="GO:0016757">
    <property type="term" value="F:glycosyltransferase activity"/>
    <property type="evidence" value="ECO:0007669"/>
    <property type="project" value="UniProtKB-KW"/>
</dbReference>
<dbReference type="RefSeq" id="WP_377979965.1">
    <property type="nucleotide sequence ID" value="NZ_JBBKXX010000001.1"/>
</dbReference>
<dbReference type="InterPro" id="IPR011812">
    <property type="entry name" value="Pep_trsgly"/>
</dbReference>
<evidence type="ECO:0000259" key="12">
    <source>
        <dbReference type="Pfam" id="PF00912"/>
    </source>
</evidence>
<keyword evidence="2" id="KW-0997">Cell inner membrane</keyword>
<dbReference type="PANTHER" id="PTHR30400:SF0">
    <property type="entry name" value="BIOSYNTHETIC PEPTIDOGLYCAN TRANSGLYCOSYLASE"/>
    <property type="match status" value="1"/>
</dbReference>
<comment type="function">
    <text evidence="11">Peptidoglycan polymerase that catalyzes glycan chain elongation from lipid-linked precursors.</text>
</comment>
<protein>
    <recommendedName>
        <fullName evidence="11">Biosynthetic peptidoglycan transglycosylase</fullName>
        <ecNumber evidence="11">2.4.99.28</ecNumber>
    </recommendedName>
    <alternativeName>
        <fullName evidence="11">Glycan polymerase</fullName>
    </alternativeName>
    <alternativeName>
        <fullName evidence="11">Peptidoglycan glycosyltransferase MtgA</fullName>
        <shortName evidence="11">PGT</shortName>
    </alternativeName>
</protein>
<name>A0ABW6DIG8_9BACT</name>
<keyword evidence="1 11" id="KW-1003">Cell membrane</keyword>
<keyword evidence="7 11" id="KW-0573">Peptidoglycan synthesis</keyword>
<evidence type="ECO:0000256" key="1">
    <source>
        <dbReference type="ARBA" id="ARBA00022475"/>
    </source>
</evidence>
<evidence type="ECO:0000313" key="14">
    <source>
        <dbReference type="Proteomes" id="UP001598019"/>
    </source>
</evidence>
<evidence type="ECO:0000256" key="7">
    <source>
        <dbReference type="ARBA" id="ARBA00022984"/>
    </source>
</evidence>
<dbReference type="NCBIfam" id="TIGR02070">
    <property type="entry name" value="mono_pep_trsgly"/>
    <property type="match status" value="1"/>
</dbReference>
<keyword evidence="14" id="KW-1185">Reference proteome</keyword>
<dbReference type="Gene3D" id="1.10.3810.10">
    <property type="entry name" value="Biosynthetic peptidoglycan transglycosylase-like"/>
    <property type="match status" value="1"/>
</dbReference>
<dbReference type="InterPro" id="IPR001264">
    <property type="entry name" value="Glyco_trans_51"/>
</dbReference>
<keyword evidence="6 11" id="KW-0133">Cell shape</keyword>
<dbReference type="EMBL" id="JBBKXX010000001">
    <property type="protein sequence ID" value="MFD3407530.1"/>
    <property type="molecule type" value="Genomic_DNA"/>
</dbReference>
<gene>
    <name evidence="11 13" type="primary">mtgA</name>
    <name evidence="13" type="ORF">SKC37_02570</name>
</gene>
<feature type="domain" description="Glycosyl transferase family 51" evidence="12">
    <location>
        <begin position="81"/>
        <end position="248"/>
    </location>
</feature>
<comment type="similarity">
    <text evidence="11">Belongs to the glycosyltransferase 51 family.</text>
</comment>
<keyword evidence="3 11" id="KW-0328">Glycosyltransferase</keyword>
<feature type="transmembrane region" description="Helical" evidence="11">
    <location>
        <begin position="37"/>
        <end position="63"/>
    </location>
</feature>
<dbReference type="HAMAP" id="MF_00766">
    <property type="entry name" value="PGT_MtgA"/>
    <property type="match status" value="1"/>
</dbReference>
<dbReference type="EC" id="2.4.99.28" evidence="11"/>
<evidence type="ECO:0000256" key="11">
    <source>
        <dbReference type="HAMAP-Rule" id="MF_00766"/>
    </source>
</evidence>
<keyword evidence="5 11" id="KW-0812">Transmembrane</keyword>
<evidence type="ECO:0000256" key="9">
    <source>
        <dbReference type="ARBA" id="ARBA00023136"/>
    </source>
</evidence>
<evidence type="ECO:0000256" key="8">
    <source>
        <dbReference type="ARBA" id="ARBA00022989"/>
    </source>
</evidence>
<comment type="catalytic activity">
    <reaction evidence="11">
        <text>[GlcNAc-(1-&gt;4)-Mur2Ac(oyl-L-Ala-gamma-D-Glu-L-Lys-D-Ala-D-Ala)](n)-di-trans,octa-cis-undecaprenyl diphosphate + beta-D-GlcNAc-(1-&gt;4)-Mur2Ac(oyl-L-Ala-gamma-D-Glu-L-Lys-D-Ala-D-Ala)-di-trans,octa-cis-undecaprenyl diphosphate = [GlcNAc-(1-&gt;4)-Mur2Ac(oyl-L-Ala-gamma-D-Glu-L-Lys-D-Ala-D-Ala)](n+1)-di-trans,octa-cis-undecaprenyl diphosphate + di-trans,octa-cis-undecaprenyl diphosphate + H(+)</text>
        <dbReference type="Rhea" id="RHEA:23708"/>
        <dbReference type="Rhea" id="RHEA-COMP:9602"/>
        <dbReference type="Rhea" id="RHEA-COMP:9603"/>
        <dbReference type="ChEBI" id="CHEBI:15378"/>
        <dbReference type="ChEBI" id="CHEBI:58405"/>
        <dbReference type="ChEBI" id="CHEBI:60033"/>
        <dbReference type="ChEBI" id="CHEBI:78435"/>
        <dbReference type="EC" id="2.4.99.28"/>
    </reaction>
</comment>
<evidence type="ECO:0000256" key="5">
    <source>
        <dbReference type="ARBA" id="ARBA00022692"/>
    </source>
</evidence>
<evidence type="ECO:0000313" key="13">
    <source>
        <dbReference type="EMBL" id="MFD3407530.1"/>
    </source>
</evidence>
<dbReference type="InterPro" id="IPR023346">
    <property type="entry name" value="Lysozyme-like_dom_sf"/>
</dbReference>
<keyword evidence="10 11" id="KW-0961">Cell wall biogenesis/degradation</keyword>
<evidence type="ECO:0000256" key="10">
    <source>
        <dbReference type="ARBA" id="ARBA00023316"/>
    </source>
</evidence>
<evidence type="ECO:0000256" key="3">
    <source>
        <dbReference type="ARBA" id="ARBA00022676"/>
    </source>
</evidence>
<reference evidence="13 14" key="1">
    <citation type="submission" date="2024-03" db="EMBL/GenBank/DDBJ databases">
        <title>Aquirufa genome sequencing.</title>
        <authorList>
            <person name="Pitt A."/>
            <person name="Hahn M.W."/>
        </authorList>
    </citation>
    <scope>NUCLEOTIDE SEQUENCE [LARGE SCALE GENOMIC DNA]</scope>
    <source>
        <strain evidence="13 14">HETE-83D</strain>
    </source>
</reference>
<organism evidence="13 14">
    <name type="scientific">Aquirufa esocilacus</name>
    <dbReference type="NCBI Taxonomy" id="3096513"/>
    <lineage>
        <taxon>Bacteria</taxon>
        <taxon>Pseudomonadati</taxon>
        <taxon>Bacteroidota</taxon>
        <taxon>Cytophagia</taxon>
        <taxon>Cytophagales</taxon>
        <taxon>Flectobacillaceae</taxon>
        <taxon>Aquirufa</taxon>
    </lineage>
</organism>
<comment type="pathway">
    <text evidence="11">Cell wall biogenesis; peptidoglycan biosynthesis.</text>
</comment>
<keyword evidence="9 11" id="KW-0472">Membrane</keyword>
<comment type="subcellular location">
    <subcellularLocation>
        <location evidence="11">Cell membrane</location>
        <topology evidence="11">Single-pass membrane protein</topology>
    </subcellularLocation>
</comment>